<protein>
    <submittedName>
        <fullName evidence="1">Uncharacterized protein</fullName>
    </submittedName>
</protein>
<organism evidence="1 2">
    <name type="scientific">Lentinula aff. lateritia</name>
    <dbReference type="NCBI Taxonomy" id="2804960"/>
    <lineage>
        <taxon>Eukaryota</taxon>
        <taxon>Fungi</taxon>
        <taxon>Dikarya</taxon>
        <taxon>Basidiomycota</taxon>
        <taxon>Agaricomycotina</taxon>
        <taxon>Agaricomycetes</taxon>
        <taxon>Agaricomycetidae</taxon>
        <taxon>Agaricales</taxon>
        <taxon>Marasmiineae</taxon>
        <taxon>Omphalotaceae</taxon>
        <taxon>Lentinula</taxon>
    </lineage>
</organism>
<accession>A0ACC1UED3</accession>
<proteinExistence type="predicted"/>
<reference evidence="1" key="1">
    <citation type="submission" date="2022-09" db="EMBL/GenBank/DDBJ databases">
        <title>A Global Phylogenomic Analysis of the Shiitake Genus Lentinula.</title>
        <authorList>
            <consortium name="DOE Joint Genome Institute"/>
            <person name="Sierra-Patev S."/>
            <person name="Min B."/>
            <person name="Naranjo-Ortiz M."/>
            <person name="Looney B."/>
            <person name="Konkel Z."/>
            <person name="Slot J.C."/>
            <person name="Sakamoto Y."/>
            <person name="Steenwyk J.L."/>
            <person name="Rokas A."/>
            <person name="Carro J."/>
            <person name="Camarero S."/>
            <person name="Ferreira P."/>
            <person name="Molpeceres G."/>
            <person name="Ruiz-Duenas F.J."/>
            <person name="Serrano A."/>
            <person name="Henrissat B."/>
            <person name="Drula E."/>
            <person name="Hughes K.W."/>
            <person name="Mata J.L."/>
            <person name="Ishikawa N.K."/>
            <person name="Vargas-Isla R."/>
            <person name="Ushijima S."/>
            <person name="Smith C.A."/>
            <person name="Ahrendt S."/>
            <person name="Andreopoulos W."/>
            <person name="He G."/>
            <person name="Labutti K."/>
            <person name="Lipzen A."/>
            <person name="Ng V."/>
            <person name="Riley R."/>
            <person name="Sandor L."/>
            <person name="Barry K."/>
            <person name="Martinez A.T."/>
            <person name="Xiao Y."/>
            <person name="Gibbons J.G."/>
            <person name="Terashima K."/>
            <person name="Grigoriev I.V."/>
            <person name="Hibbett D.S."/>
        </authorList>
    </citation>
    <scope>NUCLEOTIDE SEQUENCE</scope>
    <source>
        <strain evidence="1">TMI1499</strain>
    </source>
</reference>
<dbReference type="EMBL" id="MU794955">
    <property type="protein sequence ID" value="KAJ3815092.1"/>
    <property type="molecule type" value="Genomic_DNA"/>
</dbReference>
<dbReference type="Proteomes" id="UP001163835">
    <property type="component" value="Unassembled WGS sequence"/>
</dbReference>
<sequence length="164" mass="18780">MLRVTAVVAIIFAVLLGVFSYPITLSPPYDLETQVPPLLPYRNSKDKDNRFRRLALMRWTWKTNMPKWDSDSLRIHGTFAGSSIRSFNGVVSKAENWAICIDIECFVATMGDKWTPVKHLQTFELPKRKTRGYIQITGLQATVNWGSDAEREQDIRACCISVKR</sequence>
<name>A0ACC1UED3_9AGAR</name>
<keyword evidence="2" id="KW-1185">Reference proteome</keyword>
<evidence type="ECO:0000313" key="2">
    <source>
        <dbReference type="Proteomes" id="UP001163835"/>
    </source>
</evidence>
<gene>
    <name evidence="1" type="ORF">F5876DRAFT_72345</name>
</gene>
<evidence type="ECO:0000313" key="1">
    <source>
        <dbReference type="EMBL" id="KAJ3815092.1"/>
    </source>
</evidence>
<comment type="caution">
    <text evidence="1">The sequence shown here is derived from an EMBL/GenBank/DDBJ whole genome shotgun (WGS) entry which is preliminary data.</text>
</comment>